<reference evidence="2 3" key="3">
    <citation type="journal article" date="2011" name="Nat. Chem. Biol.">
        <title>Reveromycin A biosynthesis uses RevG and RevJ for stereospecific spiroacetal formation.</title>
        <authorList>
            <person name="Takahashi S."/>
            <person name="Toyoda A."/>
            <person name="Sekiyama Y."/>
            <person name="Takagi H."/>
            <person name="Nogawa T."/>
            <person name="Uramoto M."/>
            <person name="Suzuki R."/>
            <person name="Koshino H."/>
            <person name="Kumano T."/>
            <person name="Panthee S."/>
            <person name="Dairi T."/>
            <person name="Ishikawa J."/>
            <person name="Ikeda H."/>
            <person name="Sakaki Y."/>
            <person name="Osada H."/>
        </authorList>
    </citation>
    <scope>NUCLEOTIDE SEQUENCE [LARGE SCALE GENOMIC DNA]</scope>
    <source>
        <strain evidence="2 3">SN-593</strain>
    </source>
</reference>
<sequence>METGAGLPPVTAGAAADALADLPPRLRKRLDGAVAKAAGWPATRAEGTVRVAVDADTTVVLTLTAHGTVARAAAVSCDCLLAPACLHRAAVLAAAPLAEEEDDEEGAPAEEGEPAREPAPGSESGSGTDPRTAPGPHPAPDFHGHGHAPGSGSGPDTPQAPASVPRPPHTPPPSAPPPPDPAARQAARALWAAGVAALREGAVASTLPRTGLLHATRSARLAGLHRPSAAAVRVARRLGEARAAEPSFRLAALVDDLAELLDLARTVRDADPDDAAARSAAHRAAGEARRTYRPSGSLRLYGLFTEPVVTASGYAGARTFALETGGALRTVAVVAPGPPDRARQAAGARVPGGAALSLRELGRGAGLLATGATLTEDGRIGGGAALRTVTAAGADWSADPLDALWRPAPAQQVRTALAHHATDADRRPAGSDLLFLEGTVAERGGRPVLLPDDGPPVPLHAPDERPELAYADNLRRLAERPGGRVRLIGRLAPDRPSGVDALALATAAGDRYDLGLDRLPPGPPGADGRAALPADAPLAPPPVEWELLSRAVARTVAGGRAVAAAAVDPELPGRLVAAGLPTAAACARALAAATRARRPDPLGAMLPADPDAFATAWLAAALYTGAAAREFTATAWAGRTSLSV</sequence>
<organism evidence="2 3">
    <name type="scientific">Actinacidiphila reveromycinica</name>
    <dbReference type="NCBI Taxonomy" id="659352"/>
    <lineage>
        <taxon>Bacteria</taxon>
        <taxon>Bacillati</taxon>
        <taxon>Actinomycetota</taxon>
        <taxon>Actinomycetes</taxon>
        <taxon>Kitasatosporales</taxon>
        <taxon>Streptomycetaceae</taxon>
        <taxon>Actinacidiphila</taxon>
    </lineage>
</organism>
<feature type="compositionally biased region" description="Pro residues" evidence="1">
    <location>
        <begin position="164"/>
        <end position="181"/>
    </location>
</feature>
<dbReference type="RefSeq" id="WP_202233612.1">
    <property type="nucleotide sequence ID" value="NZ_AP018365.1"/>
</dbReference>
<reference evidence="2 3" key="1">
    <citation type="journal article" date="2010" name="J. Bacteriol.">
        <title>Biochemical characterization of a novel indole prenyltransferase from Streptomyces sp. SN-593.</title>
        <authorList>
            <person name="Takahashi S."/>
            <person name="Takagi H."/>
            <person name="Toyoda A."/>
            <person name="Uramoto M."/>
            <person name="Nogawa T."/>
            <person name="Ueki M."/>
            <person name="Sakaki Y."/>
            <person name="Osada H."/>
        </authorList>
    </citation>
    <scope>NUCLEOTIDE SEQUENCE [LARGE SCALE GENOMIC DNA]</scope>
    <source>
        <strain evidence="2 3">SN-593</strain>
    </source>
</reference>
<keyword evidence="3" id="KW-1185">Reference proteome</keyword>
<dbReference type="EMBL" id="AP018365">
    <property type="protein sequence ID" value="BBA97303.1"/>
    <property type="molecule type" value="Genomic_DNA"/>
</dbReference>
<name>A0A7U3VN50_9ACTN</name>
<dbReference type="AlphaFoldDB" id="A0A7U3VN50"/>
<evidence type="ECO:0000256" key="1">
    <source>
        <dbReference type="SAM" id="MobiDB-lite"/>
    </source>
</evidence>
<gene>
    <name evidence="2" type="ORF">RVR_2979</name>
</gene>
<reference evidence="2 3" key="2">
    <citation type="journal article" date="2011" name="J. Antibiot.">
        <title>Furaquinocins I and J: novel polyketide isoprenoid hybrid compounds from Streptomyces reveromyceticus SN-593.</title>
        <authorList>
            <person name="Panthee S."/>
            <person name="Takahashi S."/>
            <person name="Takagi H."/>
            <person name="Nogawa T."/>
            <person name="Oowada E."/>
            <person name="Uramoto M."/>
            <person name="Osada H."/>
        </authorList>
    </citation>
    <scope>NUCLEOTIDE SEQUENCE [LARGE SCALE GENOMIC DNA]</scope>
    <source>
        <strain evidence="2 3">SN-593</strain>
    </source>
</reference>
<dbReference type="KEGG" id="arev:RVR_2979"/>
<evidence type="ECO:0000313" key="2">
    <source>
        <dbReference type="EMBL" id="BBA97303.1"/>
    </source>
</evidence>
<proteinExistence type="predicted"/>
<protein>
    <recommendedName>
        <fullName evidence="4">SWIM-type domain-containing protein</fullName>
    </recommendedName>
</protein>
<feature type="region of interest" description="Disordered" evidence="1">
    <location>
        <begin position="97"/>
        <end position="187"/>
    </location>
</feature>
<reference evidence="2 3" key="4">
    <citation type="journal article" date="2020" name="Sci. Rep.">
        <title>beta-carboline chemical signals induce reveromycin production through a LuxR family regulator in Streptomyces sp. SN-593.</title>
        <authorList>
            <person name="Panthee S."/>
            <person name="Kito N."/>
            <person name="Hayashi T."/>
            <person name="Shimizu T."/>
            <person name="Ishikawa J."/>
            <person name="Hamamoto H."/>
            <person name="Osada H."/>
            <person name="Takahashi S."/>
        </authorList>
    </citation>
    <scope>NUCLEOTIDE SEQUENCE [LARGE SCALE GENOMIC DNA]</scope>
    <source>
        <strain evidence="2 3">SN-593</strain>
    </source>
</reference>
<evidence type="ECO:0008006" key="4">
    <source>
        <dbReference type="Google" id="ProtNLM"/>
    </source>
</evidence>
<accession>A0A7U3VN50</accession>
<feature type="compositionally biased region" description="Acidic residues" evidence="1">
    <location>
        <begin position="98"/>
        <end position="112"/>
    </location>
</feature>
<evidence type="ECO:0000313" key="3">
    <source>
        <dbReference type="Proteomes" id="UP000595703"/>
    </source>
</evidence>
<dbReference type="Proteomes" id="UP000595703">
    <property type="component" value="Chromosome"/>
</dbReference>